<dbReference type="GO" id="GO:0042744">
    <property type="term" value="P:hydrogen peroxide catabolic process"/>
    <property type="evidence" value="ECO:0007669"/>
    <property type="project" value="UniProtKB-KW"/>
</dbReference>
<keyword evidence="10 20" id="KW-0560">Oxidoreductase</keyword>
<feature type="chain" id="PRO_5042666917" description="Peroxidase" evidence="20">
    <location>
        <begin position="20"/>
        <end position="314"/>
    </location>
</feature>
<dbReference type="GO" id="GO:0005576">
    <property type="term" value="C:extracellular region"/>
    <property type="evidence" value="ECO:0007669"/>
    <property type="project" value="UniProtKB-SubCell"/>
</dbReference>
<feature type="binding site" description="axial binding residue" evidence="17">
    <location>
        <position position="190"/>
    </location>
    <ligand>
        <name>heme b</name>
        <dbReference type="ChEBI" id="CHEBI:60344"/>
    </ligand>
    <ligandPart>
        <name>Fe</name>
        <dbReference type="ChEBI" id="CHEBI:18248"/>
    </ligandPart>
</feature>
<dbReference type="PRINTS" id="PR00458">
    <property type="entry name" value="PEROXIDASE"/>
</dbReference>
<dbReference type="FunFam" id="1.10.420.10:FF:000006">
    <property type="entry name" value="Peroxidase"/>
    <property type="match status" value="1"/>
</dbReference>
<dbReference type="PROSITE" id="PS00435">
    <property type="entry name" value="PEROXIDASE_1"/>
    <property type="match status" value="1"/>
</dbReference>
<comment type="cofactor">
    <cofactor evidence="17 20">
        <name>heme b</name>
        <dbReference type="ChEBI" id="CHEBI:60344"/>
    </cofactor>
    <text evidence="17 20">Binds 1 heme b (iron(II)-protoporphyrin IX) group per subunit.</text>
</comment>
<feature type="binding site" evidence="17">
    <location>
        <position position="67"/>
    </location>
    <ligand>
        <name>Ca(2+)</name>
        <dbReference type="ChEBI" id="CHEBI:29108"/>
        <label>1</label>
    </ligand>
</feature>
<dbReference type="Gene3D" id="1.10.420.10">
    <property type="entry name" value="Peroxidase, domain 2"/>
    <property type="match status" value="1"/>
</dbReference>
<dbReference type="EMBL" id="CP136892">
    <property type="protein sequence ID" value="WOL02076.1"/>
    <property type="molecule type" value="Genomic_DNA"/>
</dbReference>
<evidence type="ECO:0000256" key="1">
    <source>
        <dbReference type="ARBA" id="ARBA00000189"/>
    </source>
</evidence>
<evidence type="ECO:0000256" key="15">
    <source>
        <dbReference type="PIRSR" id="PIRSR600823-1"/>
    </source>
</evidence>
<evidence type="ECO:0000256" key="14">
    <source>
        <dbReference type="ARBA" id="ARBA00023324"/>
    </source>
</evidence>
<sequence length="314" mass="34294">MAKISFLALLLLISSTAYGQLSHKYYSNSCPGLQPLVRSIVQQTLSNDPTMGASLLRLFFHDCFVNGCDASVLLDDVPPFFIGEKNAPPNMNSLHGFQVIDAIKASVESILCKNTVSCADIIALAARESVAFLGGPYWAVYLGRKDARTTSQMAANINLPPPSASLQTLVSSFSAKGLAPWDMIALSGAHTIGQARCANFRQHIYGDSNVDPGFASFRRQSCPPAGGDSNLAPLDFRSPVKFDNQYYKDLMAKQGLLHSDQELFNGGQFDFFVWLYSVNQTAFFDDFANAMIKMGNLPPAGSNGEVRKNCHRWN</sequence>
<keyword evidence="20" id="KW-0964">Secreted</keyword>
<feature type="binding site" evidence="17">
    <location>
        <position position="191"/>
    </location>
    <ligand>
        <name>Ca(2+)</name>
        <dbReference type="ChEBI" id="CHEBI:29108"/>
        <label>2</label>
    </ligand>
</feature>
<evidence type="ECO:0000256" key="2">
    <source>
        <dbReference type="ARBA" id="ARBA00004613"/>
    </source>
</evidence>
<evidence type="ECO:0000259" key="21">
    <source>
        <dbReference type="PROSITE" id="PS50873"/>
    </source>
</evidence>
<keyword evidence="14 20" id="KW-0376">Hydrogen peroxide</keyword>
<evidence type="ECO:0000256" key="18">
    <source>
        <dbReference type="PIRSR" id="PIRSR600823-4"/>
    </source>
</evidence>
<proteinExistence type="inferred from homology"/>
<comment type="catalytic activity">
    <reaction evidence="1 20">
        <text>2 a phenolic donor + H2O2 = 2 a phenolic radical donor + 2 H2O</text>
        <dbReference type="Rhea" id="RHEA:56136"/>
        <dbReference type="ChEBI" id="CHEBI:15377"/>
        <dbReference type="ChEBI" id="CHEBI:16240"/>
        <dbReference type="ChEBI" id="CHEBI:139520"/>
        <dbReference type="ChEBI" id="CHEBI:139521"/>
        <dbReference type="EC" id="1.11.1.7"/>
    </reaction>
</comment>
<dbReference type="GO" id="GO:0046872">
    <property type="term" value="F:metal ion binding"/>
    <property type="evidence" value="ECO:0007669"/>
    <property type="project" value="UniProtKB-UniRule"/>
</dbReference>
<dbReference type="Pfam" id="PF00141">
    <property type="entry name" value="peroxidase"/>
    <property type="match status" value="1"/>
</dbReference>
<dbReference type="EC" id="1.11.1.7" evidence="4 20"/>
<dbReference type="InterPro" id="IPR002016">
    <property type="entry name" value="Haem_peroxidase"/>
</dbReference>
<feature type="disulfide bond" evidence="19">
    <location>
        <begin position="30"/>
        <end position="112"/>
    </location>
</feature>
<accession>A0AAQ3Q7M5</accession>
<feature type="active site" description="Proton acceptor" evidence="15">
    <location>
        <position position="61"/>
    </location>
</feature>
<keyword evidence="8 20" id="KW-0732">Signal</keyword>
<evidence type="ECO:0000256" key="8">
    <source>
        <dbReference type="ARBA" id="ARBA00022729"/>
    </source>
</evidence>
<keyword evidence="13" id="KW-0325">Glycoprotein</keyword>
<evidence type="ECO:0000256" key="3">
    <source>
        <dbReference type="ARBA" id="ARBA00006873"/>
    </source>
</evidence>
<evidence type="ECO:0000256" key="4">
    <source>
        <dbReference type="ARBA" id="ARBA00012313"/>
    </source>
</evidence>
<dbReference type="Proteomes" id="UP001327560">
    <property type="component" value="Chromosome 3"/>
</dbReference>
<dbReference type="InterPro" id="IPR019794">
    <property type="entry name" value="Peroxidases_AS"/>
</dbReference>
<dbReference type="InterPro" id="IPR000823">
    <property type="entry name" value="Peroxidase_pln"/>
</dbReference>
<feature type="disulfide bond" evidence="19">
    <location>
        <begin position="118"/>
        <end position="310"/>
    </location>
</feature>
<comment type="subcellular location">
    <subcellularLocation>
        <location evidence="2 20">Secreted</location>
    </subcellularLocation>
</comment>
<dbReference type="InterPro" id="IPR010255">
    <property type="entry name" value="Haem_peroxidase_sf"/>
</dbReference>
<evidence type="ECO:0000256" key="13">
    <source>
        <dbReference type="ARBA" id="ARBA00023180"/>
    </source>
</evidence>
<feature type="binding site" evidence="17">
    <location>
        <position position="243"/>
    </location>
    <ligand>
        <name>Ca(2+)</name>
        <dbReference type="ChEBI" id="CHEBI:29108"/>
        <label>2</label>
    </ligand>
</feature>
<dbReference type="PANTHER" id="PTHR31388:SF5">
    <property type="entry name" value="PEROXIDASE"/>
    <property type="match status" value="1"/>
</dbReference>
<evidence type="ECO:0000256" key="10">
    <source>
        <dbReference type="ARBA" id="ARBA00023002"/>
    </source>
</evidence>
<feature type="binding site" evidence="17">
    <location>
        <position position="84"/>
    </location>
    <ligand>
        <name>Ca(2+)</name>
        <dbReference type="ChEBI" id="CHEBI:29108"/>
        <label>1</label>
    </ligand>
</feature>
<feature type="domain" description="Plant heme peroxidase family profile" evidence="21">
    <location>
        <begin position="20"/>
        <end position="314"/>
    </location>
</feature>
<protein>
    <recommendedName>
        <fullName evidence="4 20">Peroxidase</fullName>
        <ecNumber evidence="4 20">1.11.1.7</ecNumber>
    </recommendedName>
</protein>
<evidence type="ECO:0000256" key="16">
    <source>
        <dbReference type="PIRSR" id="PIRSR600823-2"/>
    </source>
</evidence>
<feature type="disulfide bond" evidence="19">
    <location>
        <begin position="197"/>
        <end position="222"/>
    </location>
</feature>
<feature type="binding site" evidence="17">
    <location>
        <position position="65"/>
    </location>
    <ligand>
        <name>Ca(2+)</name>
        <dbReference type="ChEBI" id="CHEBI:29108"/>
        <label>1</label>
    </ligand>
</feature>
<dbReference type="Gene3D" id="1.10.520.10">
    <property type="match status" value="1"/>
</dbReference>
<comment type="similarity">
    <text evidence="20">Belongs to the peroxidase family. Classical plant (class III) peroxidase subfamily.</text>
</comment>
<feature type="binding site" evidence="17">
    <location>
        <position position="235"/>
    </location>
    <ligand>
        <name>Ca(2+)</name>
        <dbReference type="ChEBI" id="CHEBI:29108"/>
        <label>2</label>
    </ligand>
</feature>
<feature type="binding site" evidence="16">
    <location>
        <position position="160"/>
    </location>
    <ligand>
        <name>substrate</name>
    </ligand>
</feature>
<organism evidence="22 23">
    <name type="scientific">Canna indica</name>
    <name type="common">Indian-shot</name>
    <dbReference type="NCBI Taxonomy" id="4628"/>
    <lineage>
        <taxon>Eukaryota</taxon>
        <taxon>Viridiplantae</taxon>
        <taxon>Streptophyta</taxon>
        <taxon>Embryophyta</taxon>
        <taxon>Tracheophyta</taxon>
        <taxon>Spermatophyta</taxon>
        <taxon>Magnoliopsida</taxon>
        <taxon>Liliopsida</taxon>
        <taxon>Zingiberales</taxon>
        <taxon>Cannaceae</taxon>
        <taxon>Canna</taxon>
    </lineage>
</organism>
<feature type="binding site" evidence="17">
    <location>
        <position position="62"/>
    </location>
    <ligand>
        <name>Ca(2+)</name>
        <dbReference type="ChEBI" id="CHEBI:29108"/>
        <label>1</label>
    </ligand>
</feature>
<name>A0AAQ3Q7M5_9LILI</name>
<dbReference type="SUPFAM" id="SSF48113">
    <property type="entry name" value="Heme-dependent peroxidases"/>
    <property type="match status" value="1"/>
</dbReference>
<keyword evidence="9 17" id="KW-0106">Calcium</keyword>
<dbReference type="GO" id="GO:0140825">
    <property type="term" value="F:lactoperoxidase activity"/>
    <property type="evidence" value="ECO:0007669"/>
    <property type="project" value="UniProtKB-EC"/>
</dbReference>
<reference evidence="22 23" key="1">
    <citation type="submission" date="2023-10" db="EMBL/GenBank/DDBJ databases">
        <title>Chromosome-scale genome assembly provides insights into flower coloration mechanisms of Canna indica.</title>
        <authorList>
            <person name="Li C."/>
        </authorList>
    </citation>
    <scope>NUCLEOTIDE SEQUENCE [LARGE SCALE GENOMIC DNA]</scope>
    <source>
        <tissue evidence="22">Flower</tissue>
    </source>
</reference>
<evidence type="ECO:0000256" key="20">
    <source>
        <dbReference type="RuleBase" id="RU362060"/>
    </source>
</evidence>
<evidence type="ECO:0000256" key="5">
    <source>
        <dbReference type="ARBA" id="ARBA00022559"/>
    </source>
</evidence>
<evidence type="ECO:0000256" key="12">
    <source>
        <dbReference type="ARBA" id="ARBA00023157"/>
    </source>
</evidence>
<evidence type="ECO:0000256" key="11">
    <source>
        <dbReference type="ARBA" id="ARBA00023004"/>
    </source>
</evidence>
<evidence type="ECO:0000313" key="22">
    <source>
        <dbReference type="EMBL" id="WOL02076.1"/>
    </source>
</evidence>
<evidence type="ECO:0000313" key="23">
    <source>
        <dbReference type="Proteomes" id="UP001327560"/>
    </source>
</evidence>
<gene>
    <name evidence="22" type="ORF">Cni_G10795</name>
</gene>
<feature type="site" description="Transition state stabilizer" evidence="18">
    <location>
        <position position="57"/>
    </location>
</feature>
<dbReference type="PANTHER" id="PTHR31388">
    <property type="entry name" value="PEROXIDASE 72-RELATED"/>
    <property type="match status" value="1"/>
</dbReference>
<evidence type="ECO:0000256" key="9">
    <source>
        <dbReference type="ARBA" id="ARBA00022837"/>
    </source>
</evidence>
<comment type="function">
    <text evidence="20">Removal of H(2)O(2), oxidation of toxic reductants, biosynthesis and degradation of lignin, suberization, auxin catabolism, response to environmental stresses such as wounding, pathogen attack and oxidative stress.</text>
</comment>
<feature type="signal peptide" evidence="20">
    <location>
        <begin position="1"/>
        <end position="19"/>
    </location>
</feature>
<feature type="disulfide bond" evidence="19">
    <location>
        <begin position="63"/>
        <end position="68"/>
    </location>
</feature>
<dbReference type="AlphaFoldDB" id="A0AAQ3Q7M5"/>
<keyword evidence="11 17" id="KW-0408">Iron</keyword>
<dbReference type="InterPro" id="IPR019793">
    <property type="entry name" value="Peroxidases_heam-ligand_BS"/>
</dbReference>
<evidence type="ECO:0000256" key="19">
    <source>
        <dbReference type="PIRSR" id="PIRSR600823-5"/>
    </source>
</evidence>
<dbReference type="FunFam" id="1.10.520.10:FF:000009">
    <property type="entry name" value="Peroxidase"/>
    <property type="match status" value="1"/>
</dbReference>
<feature type="binding site" evidence="17">
    <location>
        <position position="69"/>
    </location>
    <ligand>
        <name>Ca(2+)</name>
        <dbReference type="ChEBI" id="CHEBI:29108"/>
        <label>1</label>
    </ligand>
</feature>
<dbReference type="GO" id="GO:0006979">
    <property type="term" value="P:response to oxidative stress"/>
    <property type="evidence" value="ECO:0007669"/>
    <property type="project" value="UniProtKB-UniRule"/>
</dbReference>
<evidence type="ECO:0000256" key="6">
    <source>
        <dbReference type="ARBA" id="ARBA00022617"/>
    </source>
</evidence>
<keyword evidence="6 20" id="KW-0349">Heme</keyword>
<dbReference type="PRINTS" id="PR00461">
    <property type="entry name" value="PLPEROXIDASE"/>
</dbReference>
<evidence type="ECO:0000256" key="17">
    <source>
        <dbReference type="PIRSR" id="PIRSR600823-3"/>
    </source>
</evidence>
<keyword evidence="7 17" id="KW-0479">Metal-binding</keyword>
<dbReference type="InterPro" id="IPR033905">
    <property type="entry name" value="Secretory_peroxidase"/>
</dbReference>
<evidence type="ECO:0000256" key="7">
    <source>
        <dbReference type="ARBA" id="ARBA00022723"/>
    </source>
</evidence>
<keyword evidence="12 19" id="KW-1015">Disulfide bond</keyword>
<dbReference type="CDD" id="cd00693">
    <property type="entry name" value="secretory_peroxidase"/>
    <property type="match status" value="1"/>
</dbReference>
<dbReference type="GO" id="GO:0020037">
    <property type="term" value="F:heme binding"/>
    <property type="evidence" value="ECO:0007669"/>
    <property type="project" value="UniProtKB-UniRule"/>
</dbReference>
<keyword evidence="23" id="KW-1185">Reference proteome</keyword>
<feature type="binding site" evidence="17">
    <location>
        <position position="71"/>
    </location>
    <ligand>
        <name>Ca(2+)</name>
        <dbReference type="ChEBI" id="CHEBI:29108"/>
        <label>1</label>
    </ligand>
</feature>
<comment type="similarity">
    <text evidence="3">Belongs to the peroxidase family. Ascorbate peroxidase subfamily.</text>
</comment>
<keyword evidence="5 20" id="KW-0575">Peroxidase</keyword>
<dbReference type="PROSITE" id="PS50873">
    <property type="entry name" value="PEROXIDASE_4"/>
    <property type="match status" value="1"/>
</dbReference>
<comment type="cofactor">
    <cofactor evidence="17 20">
        <name>Ca(2+)</name>
        <dbReference type="ChEBI" id="CHEBI:29108"/>
    </cofactor>
    <text evidence="17 20">Binds 2 calcium ions per subunit.</text>
</comment>
<dbReference type="PROSITE" id="PS00436">
    <property type="entry name" value="PEROXIDASE_2"/>
    <property type="match status" value="1"/>
</dbReference>